<dbReference type="EMBL" id="MQWD01000010">
    <property type="protein sequence ID" value="PAP74191.1"/>
    <property type="molecule type" value="Genomic_DNA"/>
</dbReference>
<evidence type="ECO:0000256" key="4">
    <source>
        <dbReference type="ARBA" id="ARBA00023288"/>
    </source>
</evidence>
<evidence type="ECO:0000259" key="6">
    <source>
        <dbReference type="Pfam" id="PF03724"/>
    </source>
</evidence>
<keyword evidence="9" id="KW-1185">Reference proteome</keyword>
<feature type="domain" description="DUF306" evidence="6">
    <location>
        <begin position="34"/>
        <end position="142"/>
    </location>
</feature>
<evidence type="ECO:0000313" key="8">
    <source>
        <dbReference type="EMBL" id="PAP74191.1"/>
    </source>
</evidence>
<feature type="signal peptide" evidence="5">
    <location>
        <begin position="1"/>
        <end position="20"/>
    </location>
</feature>
<accession>A0A271ISJ0</accession>
<organism evidence="8 9">
    <name type="scientific">Rubrivirga marina</name>
    <dbReference type="NCBI Taxonomy" id="1196024"/>
    <lineage>
        <taxon>Bacteria</taxon>
        <taxon>Pseudomonadati</taxon>
        <taxon>Rhodothermota</taxon>
        <taxon>Rhodothermia</taxon>
        <taxon>Rhodothermales</taxon>
        <taxon>Rubricoccaceae</taxon>
        <taxon>Rubrivirga</taxon>
    </lineage>
</organism>
<comment type="caution">
    <text evidence="8">The sequence shown here is derived from an EMBL/GenBank/DDBJ whole genome shotgun (WGS) entry which is preliminary data.</text>
</comment>
<evidence type="ECO:0000259" key="7">
    <source>
        <dbReference type="Pfam" id="PF09864"/>
    </source>
</evidence>
<gene>
    <name evidence="8" type="ORF">BSZ37_21255</name>
</gene>
<dbReference type="Pfam" id="PF09864">
    <property type="entry name" value="MliC"/>
    <property type="match status" value="1"/>
</dbReference>
<feature type="domain" description="C-type lysozyme inhibitor" evidence="7">
    <location>
        <begin position="194"/>
        <end position="232"/>
    </location>
</feature>
<dbReference type="AlphaFoldDB" id="A0A271ISJ0"/>
<dbReference type="RefSeq" id="WP_095512669.1">
    <property type="nucleotide sequence ID" value="NZ_MQWD01000010.1"/>
</dbReference>
<dbReference type="InterPro" id="IPR018660">
    <property type="entry name" value="MliC"/>
</dbReference>
<proteinExistence type="predicted"/>
<dbReference type="SUPFAM" id="SSF141488">
    <property type="entry name" value="YdhA-like"/>
    <property type="match status" value="1"/>
</dbReference>
<keyword evidence="4" id="KW-0449">Lipoprotein</keyword>
<protein>
    <recommendedName>
        <fullName evidence="10">DUF306 domain-containing protein</fullName>
    </recommendedName>
</protein>
<keyword evidence="1 5" id="KW-0732">Signal</keyword>
<sequence length="240" mass="24871">MNAPLVLPALALAVTGCATAPLAPPTPGAPNTGTLPGPVWHLTEIRSATGAATAPEGEGRFTVSFLGDGRFVGRADCNRYGGTFEATSNGDLVLMNTSTTVAACAPPSSSHAFFDVVNQVVGFGVSGGRLTLRGADGGALVFEREAGWMEPQETGRGLAFTCDGPGGRFTFRARTGPGELAVWLPRRFEGREGGTYLVLGQVVSASGARYEDGPVTVWTRGREALLVVDGAEYRGCAARH</sequence>
<evidence type="ECO:0000313" key="9">
    <source>
        <dbReference type="Proteomes" id="UP000216339"/>
    </source>
</evidence>
<feature type="chain" id="PRO_5011995473" description="DUF306 domain-containing protein" evidence="5">
    <location>
        <begin position="21"/>
        <end position="240"/>
    </location>
</feature>
<dbReference type="InterPro" id="IPR038670">
    <property type="entry name" value="HslJ-like_sf"/>
</dbReference>
<name>A0A271ISJ0_9BACT</name>
<evidence type="ECO:0000256" key="2">
    <source>
        <dbReference type="ARBA" id="ARBA00023136"/>
    </source>
</evidence>
<keyword evidence="2" id="KW-0472">Membrane</keyword>
<evidence type="ECO:0000256" key="3">
    <source>
        <dbReference type="ARBA" id="ARBA00023139"/>
    </source>
</evidence>
<dbReference type="Gene3D" id="2.40.128.270">
    <property type="match status" value="1"/>
</dbReference>
<keyword evidence="3" id="KW-0564">Palmitate</keyword>
<evidence type="ECO:0000256" key="1">
    <source>
        <dbReference type="ARBA" id="ARBA00022729"/>
    </source>
</evidence>
<evidence type="ECO:0008006" key="10">
    <source>
        <dbReference type="Google" id="ProtNLM"/>
    </source>
</evidence>
<dbReference type="Pfam" id="PF03724">
    <property type="entry name" value="META"/>
    <property type="match status" value="1"/>
</dbReference>
<dbReference type="OrthoDB" id="880459at2"/>
<dbReference type="InterPro" id="IPR005184">
    <property type="entry name" value="DUF306_Meta_HslJ"/>
</dbReference>
<reference evidence="8 9" key="1">
    <citation type="submission" date="2016-11" db="EMBL/GenBank/DDBJ databases">
        <title>Study of marine rhodopsin-containing bacteria.</title>
        <authorList>
            <person name="Yoshizawa S."/>
            <person name="Kumagai Y."/>
            <person name="Kogure K."/>
        </authorList>
    </citation>
    <scope>NUCLEOTIDE SEQUENCE [LARGE SCALE GENOMIC DNA]</scope>
    <source>
        <strain evidence="8 9">SAORIC-28</strain>
    </source>
</reference>
<dbReference type="Gene3D" id="2.40.128.200">
    <property type="match status" value="1"/>
</dbReference>
<dbReference type="Proteomes" id="UP000216339">
    <property type="component" value="Unassembled WGS sequence"/>
</dbReference>
<evidence type="ECO:0000256" key="5">
    <source>
        <dbReference type="SAM" id="SignalP"/>
    </source>
</evidence>
<dbReference type="InterPro" id="IPR036328">
    <property type="entry name" value="MliC_sf"/>
</dbReference>